<dbReference type="PANTHER" id="PTHR38687">
    <property type="entry name" value="CELL DIVISION PROTEIN DEDD-RELATED"/>
    <property type="match status" value="1"/>
</dbReference>
<evidence type="ECO:0000313" key="4">
    <source>
        <dbReference type="EMBL" id="RVU40331.1"/>
    </source>
</evidence>
<dbReference type="Gene3D" id="3.30.70.1070">
    <property type="entry name" value="Sporulation related repeat"/>
    <property type="match status" value="1"/>
</dbReference>
<dbReference type="SUPFAM" id="SSF110997">
    <property type="entry name" value="Sporulation related repeat"/>
    <property type="match status" value="1"/>
</dbReference>
<name>A0A437R0S8_9GAMM</name>
<organism evidence="4 5">
    <name type="scientific">Rheinheimera riviphila</name>
    <dbReference type="NCBI Taxonomy" id="1834037"/>
    <lineage>
        <taxon>Bacteria</taxon>
        <taxon>Pseudomonadati</taxon>
        <taxon>Pseudomonadota</taxon>
        <taxon>Gammaproteobacteria</taxon>
        <taxon>Chromatiales</taxon>
        <taxon>Chromatiaceae</taxon>
        <taxon>Rheinheimera</taxon>
    </lineage>
</organism>
<dbReference type="InterPro" id="IPR052521">
    <property type="entry name" value="Cell_div_SPOR-domain"/>
</dbReference>
<keyword evidence="5" id="KW-1185">Reference proteome</keyword>
<keyword evidence="2" id="KW-0812">Transmembrane</keyword>
<comment type="caution">
    <text evidence="4">The sequence shown here is derived from an EMBL/GenBank/DDBJ whole genome shotgun (WGS) entry which is preliminary data.</text>
</comment>
<dbReference type="PROSITE" id="PS51724">
    <property type="entry name" value="SPOR"/>
    <property type="match status" value="1"/>
</dbReference>
<feature type="region of interest" description="Disordered" evidence="1">
    <location>
        <begin position="1"/>
        <end position="20"/>
    </location>
</feature>
<dbReference type="PANTHER" id="PTHR38687:SF2">
    <property type="entry name" value="CELL DIVISION PROTEIN FTSN"/>
    <property type="match status" value="1"/>
</dbReference>
<evidence type="ECO:0000256" key="2">
    <source>
        <dbReference type="SAM" id="Phobius"/>
    </source>
</evidence>
<dbReference type="InterPro" id="IPR007730">
    <property type="entry name" value="SPOR-like_dom"/>
</dbReference>
<dbReference type="AlphaFoldDB" id="A0A437R0S8"/>
<evidence type="ECO:0000313" key="5">
    <source>
        <dbReference type="Proteomes" id="UP000283077"/>
    </source>
</evidence>
<dbReference type="EMBL" id="SACS01000005">
    <property type="protein sequence ID" value="RVU40331.1"/>
    <property type="molecule type" value="Genomic_DNA"/>
</dbReference>
<protein>
    <submittedName>
        <fullName evidence="4">Sporulation protein</fullName>
    </submittedName>
</protein>
<dbReference type="RefSeq" id="WP_127698313.1">
    <property type="nucleotide sequence ID" value="NZ_SACS01000005.1"/>
</dbReference>
<evidence type="ECO:0000259" key="3">
    <source>
        <dbReference type="PROSITE" id="PS51724"/>
    </source>
</evidence>
<keyword evidence="2" id="KW-1133">Transmembrane helix</keyword>
<dbReference type="OrthoDB" id="8558195at2"/>
<sequence>MPQQDYVKAARPAPRSRTKAKAPAPIPKLLIAAVSVLLIIFGYFLWHISHQPGAEALAAQAKAAQPAPAAVQDALPDKPSKEPYTYIKELETKEIQVTADELDAKKPATLYCGAFKDLSSAQQLKAKIAFVGITSTIKESSGKHRVVVGPYTSRRQAQNDRNKLKRSKVADCWMPL</sequence>
<feature type="domain" description="SPOR" evidence="3">
    <location>
        <begin position="102"/>
        <end position="176"/>
    </location>
</feature>
<evidence type="ECO:0000256" key="1">
    <source>
        <dbReference type="SAM" id="MobiDB-lite"/>
    </source>
</evidence>
<keyword evidence="2" id="KW-0472">Membrane</keyword>
<gene>
    <name evidence="4" type="ORF">EOE67_06975</name>
</gene>
<accession>A0A437R0S8</accession>
<dbReference type="Pfam" id="PF05036">
    <property type="entry name" value="SPOR"/>
    <property type="match status" value="1"/>
</dbReference>
<dbReference type="InterPro" id="IPR036680">
    <property type="entry name" value="SPOR-like_sf"/>
</dbReference>
<feature type="transmembrane region" description="Helical" evidence="2">
    <location>
        <begin position="29"/>
        <end position="46"/>
    </location>
</feature>
<reference evidence="4 5" key="1">
    <citation type="submission" date="2019-01" db="EMBL/GenBank/DDBJ databases">
        <authorList>
            <person name="Chen W.-M."/>
        </authorList>
    </citation>
    <scope>NUCLEOTIDE SEQUENCE [LARGE SCALE GENOMIC DNA]</scope>
    <source>
        <strain evidence="4 5">KYPC3</strain>
    </source>
</reference>
<dbReference type="GO" id="GO:0042834">
    <property type="term" value="F:peptidoglycan binding"/>
    <property type="evidence" value="ECO:0007669"/>
    <property type="project" value="InterPro"/>
</dbReference>
<proteinExistence type="predicted"/>
<dbReference type="Proteomes" id="UP000283077">
    <property type="component" value="Unassembled WGS sequence"/>
</dbReference>